<dbReference type="GO" id="GO:0006352">
    <property type="term" value="P:DNA-templated transcription initiation"/>
    <property type="evidence" value="ECO:0007669"/>
    <property type="project" value="InterPro"/>
</dbReference>
<evidence type="ECO:0000256" key="4">
    <source>
        <dbReference type="ARBA" id="ARBA00023125"/>
    </source>
</evidence>
<name>A0A1H4BE69_9BURK</name>
<keyword evidence="5 6" id="KW-0804">Transcription</keyword>
<evidence type="ECO:0000259" key="7">
    <source>
        <dbReference type="Pfam" id="PF04542"/>
    </source>
</evidence>
<dbReference type="GO" id="GO:0003677">
    <property type="term" value="F:DNA binding"/>
    <property type="evidence" value="ECO:0007669"/>
    <property type="project" value="UniProtKB-KW"/>
</dbReference>
<dbReference type="InterPro" id="IPR039425">
    <property type="entry name" value="RNA_pol_sigma-70-like"/>
</dbReference>
<organism evidence="9 10">
    <name type="scientific">Acidovorax soli</name>
    <dbReference type="NCBI Taxonomy" id="592050"/>
    <lineage>
        <taxon>Bacteria</taxon>
        <taxon>Pseudomonadati</taxon>
        <taxon>Pseudomonadota</taxon>
        <taxon>Betaproteobacteria</taxon>
        <taxon>Burkholderiales</taxon>
        <taxon>Comamonadaceae</taxon>
        <taxon>Acidovorax</taxon>
    </lineage>
</organism>
<reference evidence="10" key="1">
    <citation type="submission" date="2016-10" db="EMBL/GenBank/DDBJ databases">
        <authorList>
            <person name="Varghese N."/>
            <person name="Submissions S."/>
        </authorList>
    </citation>
    <scope>NUCLEOTIDE SEQUENCE [LARGE SCALE GENOMIC DNA]</scope>
    <source>
        <strain evidence="10">DSM 25157</strain>
    </source>
</reference>
<keyword evidence="2 6" id="KW-0805">Transcription regulation</keyword>
<dbReference type="Gene3D" id="1.10.1740.10">
    <property type="match status" value="1"/>
</dbReference>
<dbReference type="PANTHER" id="PTHR43133">
    <property type="entry name" value="RNA POLYMERASE ECF-TYPE SIGMA FACTO"/>
    <property type="match status" value="1"/>
</dbReference>
<dbReference type="RefSeq" id="WP_092698527.1">
    <property type="nucleotide sequence ID" value="NZ_CAXIQL010000060.1"/>
</dbReference>
<dbReference type="Proteomes" id="UP000199002">
    <property type="component" value="Unassembled WGS sequence"/>
</dbReference>
<evidence type="ECO:0000256" key="1">
    <source>
        <dbReference type="ARBA" id="ARBA00010641"/>
    </source>
</evidence>
<dbReference type="EMBL" id="FNQJ01000014">
    <property type="protein sequence ID" value="SEA46441.1"/>
    <property type="molecule type" value="Genomic_DNA"/>
</dbReference>
<dbReference type="Pfam" id="PF08281">
    <property type="entry name" value="Sigma70_r4_2"/>
    <property type="match status" value="1"/>
</dbReference>
<dbReference type="AlphaFoldDB" id="A0A1H4BE69"/>
<dbReference type="InterPro" id="IPR036388">
    <property type="entry name" value="WH-like_DNA-bd_sf"/>
</dbReference>
<dbReference type="Pfam" id="PF04542">
    <property type="entry name" value="Sigma70_r2"/>
    <property type="match status" value="1"/>
</dbReference>
<dbReference type="NCBIfam" id="TIGR02937">
    <property type="entry name" value="sigma70-ECF"/>
    <property type="match status" value="1"/>
</dbReference>
<dbReference type="InterPro" id="IPR000838">
    <property type="entry name" value="RNA_pol_sigma70_ECF_CS"/>
</dbReference>
<evidence type="ECO:0000256" key="5">
    <source>
        <dbReference type="ARBA" id="ARBA00023163"/>
    </source>
</evidence>
<dbReference type="Gene3D" id="1.10.10.10">
    <property type="entry name" value="Winged helix-like DNA-binding domain superfamily/Winged helix DNA-binding domain"/>
    <property type="match status" value="1"/>
</dbReference>
<keyword evidence="10" id="KW-1185">Reference proteome</keyword>
<evidence type="ECO:0000256" key="3">
    <source>
        <dbReference type="ARBA" id="ARBA00023082"/>
    </source>
</evidence>
<evidence type="ECO:0000313" key="10">
    <source>
        <dbReference type="Proteomes" id="UP000199002"/>
    </source>
</evidence>
<protein>
    <recommendedName>
        <fullName evidence="6">RNA polymerase sigma factor</fullName>
    </recommendedName>
</protein>
<comment type="similarity">
    <text evidence="1 6">Belongs to the sigma-70 factor family. ECF subfamily.</text>
</comment>
<keyword evidence="4 6" id="KW-0238">DNA-binding</keyword>
<sequence length="184" mass="21043">MGICSHLDDEACAAQAQRGDRAAFSELVGRFQDRIYRFLVRLTRSPDDALELTQETFLHAYQALARWTPDARLSTWLFRIARNLAFDWLRRGKRVAFVPWDEDEAASHPDPAPAPDAVLETAQRYQALEKALARLPPEHREILLLREIEEMSYDDIATVLDLNTGTVKSRIARARAGLLEKMPR</sequence>
<dbReference type="SUPFAM" id="SSF88946">
    <property type="entry name" value="Sigma2 domain of RNA polymerase sigma factors"/>
    <property type="match status" value="1"/>
</dbReference>
<dbReference type="InterPro" id="IPR013324">
    <property type="entry name" value="RNA_pol_sigma_r3/r4-like"/>
</dbReference>
<feature type="domain" description="RNA polymerase sigma-70 region 2" evidence="7">
    <location>
        <begin position="27"/>
        <end position="94"/>
    </location>
</feature>
<evidence type="ECO:0000256" key="6">
    <source>
        <dbReference type="RuleBase" id="RU000716"/>
    </source>
</evidence>
<dbReference type="InterPro" id="IPR013249">
    <property type="entry name" value="RNA_pol_sigma70_r4_t2"/>
</dbReference>
<dbReference type="CDD" id="cd06171">
    <property type="entry name" value="Sigma70_r4"/>
    <property type="match status" value="1"/>
</dbReference>
<proteinExistence type="inferred from homology"/>
<keyword evidence="3 6" id="KW-0731">Sigma factor</keyword>
<feature type="domain" description="RNA polymerase sigma factor 70 region 4 type 2" evidence="8">
    <location>
        <begin position="126"/>
        <end position="176"/>
    </location>
</feature>
<dbReference type="InterPro" id="IPR013325">
    <property type="entry name" value="RNA_pol_sigma_r2"/>
</dbReference>
<evidence type="ECO:0000259" key="8">
    <source>
        <dbReference type="Pfam" id="PF08281"/>
    </source>
</evidence>
<evidence type="ECO:0000256" key="2">
    <source>
        <dbReference type="ARBA" id="ARBA00023015"/>
    </source>
</evidence>
<dbReference type="SUPFAM" id="SSF88659">
    <property type="entry name" value="Sigma3 and sigma4 domains of RNA polymerase sigma factors"/>
    <property type="match status" value="1"/>
</dbReference>
<dbReference type="GO" id="GO:0016987">
    <property type="term" value="F:sigma factor activity"/>
    <property type="evidence" value="ECO:0007669"/>
    <property type="project" value="UniProtKB-KW"/>
</dbReference>
<dbReference type="GeneID" id="34232371"/>
<dbReference type="InterPro" id="IPR014284">
    <property type="entry name" value="RNA_pol_sigma-70_dom"/>
</dbReference>
<accession>A0A1H4BE69</accession>
<dbReference type="PROSITE" id="PS01063">
    <property type="entry name" value="SIGMA70_ECF"/>
    <property type="match status" value="1"/>
</dbReference>
<gene>
    <name evidence="9" type="ORF">SAMN05421875_11421</name>
</gene>
<dbReference type="InterPro" id="IPR007627">
    <property type="entry name" value="RNA_pol_sigma70_r2"/>
</dbReference>
<dbReference type="STRING" id="592050.SAMN05421875_11421"/>
<evidence type="ECO:0000313" key="9">
    <source>
        <dbReference type="EMBL" id="SEA46441.1"/>
    </source>
</evidence>
<dbReference type="PANTHER" id="PTHR43133:SF8">
    <property type="entry name" value="RNA POLYMERASE SIGMA FACTOR HI_1459-RELATED"/>
    <property type="match status" value="1"/>
</dbReference>